<reference evidence="2 3" key="1">
    <citation type="submission" date="2018-11" db="EMBL/GenBank/DDBJ databases">
        <title>Haplotype-resolved cattle genomes.</title>
        <authorList>
            <person name="Low W.Y."/>
            <person name="Tearle R."/>
            <person name="Bickhart D.M."/>
            <person name="Rosen B.D."/>
            <person name="Koren S."/>
            <person name="Rhie A."/>
            <person name="Hiendleder S."/>
            <person name="Phillippy A.M."/>
            <person name="Smith T.P.L."/>
            <person name="Williams J.L."/>
        </authorList>
    </citation>
    <scope>NUCLEOTIDE SEQUENCE [LARGE SCALE GENOMIC DNA]</scope>
</reference>
<sequence length="84" mass="8790">MADSGDTHVMGSGSAGQASTGATMGAVGSGGPISPASVPLRDLALITLILEQFKNQDLFDSFCQDCLAQMDIKPNMPDTFWKLL</sequence>
<protein>
    <submittedName>
        <fullName evidence="2">Uncharacterized protein</fullName>
    </submittedName>
</protein>
<dbReference type="AlphaFoldDB" id="A0A4W2EBS3"/>
<feature type="compositionally biased region" description="Low complexity" evidence="1">
    <location>
        <begin position="10"/>
        <end position="26"/>
    </location>
</feature>
<reference evidence="2" key="3">
    <citation type="submission" date="2025-09" db="UniProtKB">
        <authorList>
            <consortium name="Ensembl"/>
        </authorList>
    </citation>
    <scope>IDENTIFICATION</scope>
</reference>
<name>A0A4W2EBS3_BOBOX</name>
<accession>A0A4W2EBS3</accession>
<dbReference type="Proteomes" id="UP000314981">
    <property type="component" value="Chromosome 17"/>
</dbReference>
<evidence type="ECO:0000313" key="3">
    <source>
        <dbReference type="Proteomes" id="UP000314981"/>
    </source>
</evidence>
<keyword evidence="3" id="KW-1185">Reference proteome</keyword>
<feature type="region of interest" description="Disordered" evidence="1">
    <location>
        <begin position="1"/>
        <end position="28"/>
    </location>
</feature>
<organism evidence="2 3">
    <name type="scientific">Bos indicus x Bos taurus</name>
    <name type="common">Hybrid cattle</name>
    <dbReference type="NCBI Taxonomy" id="30522"/>
    <lineage>
        <taxon>Eukaryota</taxon>
        <taxon>Metazoa</taxon>
        <taxon>Chordata</taxon>
        <taxon>Craniata</taxon>
        <taxon>Vertebrata</taxon>
        <taxon>Euteleostomi</taxon>
        <taxon>Mammalia</taxon>
        <taxon>Eutheria</taxon>
        <taxon>Laurasiatheria</taxon>
        <taxon>Artiodactyla</taxon>
        <taxon>Ruminantia</taxon>
        <taxon>Pecora</taxon>
        <taxon>Bovidae</taxon>
        <taxon>Bovinae</taxon>
        <taxon>Bos</taxon>
    </lineage>
</organism>
<reference evidence="2" key="2">
    <citation type="submission" date="2025-08" db="UniProtKB">
        <authorList>
            <consortium name="Ensembl"/>
        </authorList>
    </citation>
    <scope>IDENTIFICATION</scope>
</reference>
<evidence type="ECO:0000256" key="1">
    <source>
        <dbReference type="SAM" id="MobiDB-lite"/>
    </source>
</evidence>
<dbReference type="Ensembl" id="ENSBIXT00000019746.1">
    <property type="protein sequence ID" value="ENSBIXP00000033385.1"/>
    <property type="gene ID" value="ENSBIXG00000016178.1"/>
</dbReference>
<proteinExistence type="predicted"/>
<dbReference type="STRING" id="30522.A0A4W2EBS3"/>
<dbReference type="OMA" id="ADTKPNM"/>
<evidence type="ECO:0000313" key="2">
    <source>
        <dbReference type="Ensembl" id="ENSBIXP00000033385.1"/>
    </source>
</evidence>